<reference evidence="1" key="1">
    <citation type="journal article" date="2014" name="Front. Microbiol.">
        <title>High frequency of phylogenetically diverse reductive dehalogenase-homologous genes in deep subseafloor sedimentary metagenomes.</title>
        <authorList>
            <person name="Kawai M."/>
            <person name="Futagami T."/>
            <person name="Toyoda A."/>
            <person name="Takaki Y."/>
            <person name="Nishi S."/>
            <person name="Hori S."/>
            <person name="Arai W."/>
            <person name="Tsubouchi T."/>
            <person name="Morono Y."/>
            <person name="Uchiyama I."/>
            <person name="Ito T."/>
            <person name="Fujiyama A."/>
            <person name="Inagaki F."/>
            <person name="Takami H."/>
        </authorList>
    </citation>
    <scope>NUCLEOTIDE SEQUENCE</scope>
    <source>
        <strain evidence="1">Expedition CK06-06</strain>
    </source>
</reference>
<sequence length="101" mass="10041">MAYARGLIPIRSAAGGYDGALETFEVAADYGTAVVVGDPVILLAAGSDGVVGMESAVADGVYPEVQAAAAGGVIYGVVTSIEPIYSDLSKTYIPASTGGRV</sequence>
<organism evidence="1">
    <name type="scientific">marine sediment metagenome</name>
    <dbReference type="NCBI Taxonomy" id="412755"/>
    <lineage>
        <taxon>unclassified sequences</taxon>
        <taxon>metagenomes</taxon>
        <taxon>ecological metagenomes</taxon>
    </lineage>
</organism>
<dbReference type="AlphaFoldDB" id="X0T505"/>
<protein>
    <submittedName>
        <fullName evidence="1">Uncharacterized protein</fullName>
    </submittedName>
</protein>
<feature type="non-terminal residue" evidence="1">
    <location>
        <position position="101"/>
    </location>
</feature>
<evidence type="ECO:0000313" key="1">
    <source>
        <dbReference type="EMBL" id="GAF88299.1"/>
    </source>
</evidence>
<accession>X0T505</accession>
<proteinExistence type="predicted"/>
<dbReference type="EMBL" id="BARS01017880">
    <property type="protein sequence ID" value="GAF88299.1"/>
    <property type="molecule type" value="Genomic_DNA"/>
</dbReference>
<comment type="caution">
    <text evidence="1">The sequence shown here is derived from an EMBL/GenBank/DDBJ whole genome shotgun (WGS) entry which is preliminary data.</text>
</comment>
<gene>
    <name evidence="1" type="ORF">S01H1_29185</name>
</gene>
<name>X0T505_9ZZZZ</name>